<evidence type="ECO:0000313" key="2">
    <source>
        <dbReference type="Proteomes" id="UP001205919"/>
    </source>
</evidence>
<reference evidence="1 2" key="1">
    <citation type="submission" date="2022-06" db="EMBL/GenBank/DDBJ databases">
        <title>Isolation of gut microbiota from human fecal samples.</title>
        <authorList>
            <person name="Pamer E.G."/>
            <person name="Barat B."/>
            <person name="Waligurski E."/>
            <person name="Medina S."/>
            <person name="Paddock L."/>
            <person name="Mostad J."/>
        </authorList>
    </citation>
    <scope>NUCLEOTIDE SEQUENCE [LARGE SCALE GENOMIC DNA]</scope>
    <source>
        <strain evidence="1 2">DFI.9.90</strain>
    </source>
</reference>
<comment type="caution">
    <text evidence="1">The sequence shown here is derived from an EMBL/GenBank/DDBJ whole genome shotgun (WGS) entry which is preliminary data.</text>
</comment>
<keyword evidence="2" id="KW-1185">Reference proteome</keyword>
<dbReference type="GeneID" id="95757956"/>
<gene>
    <name evidence="1" type="ORF">NE630_10310</name>
</gene>
<dbReference type="AlphaFoldDB" id="A0AAW5K4M7"/>
<protein>
    <submittedName>
        <fullName evidence="1">Uncharacterized protein</fullName>
    </submittedName>
</protein>
<dbReference type="EMBL" id="JANFYT010000021">
    <property type="protein sequence ID" value="MCQ4814821.1"/>
    <property type="molecule type" value="Genomic_DNA"/>
</dbReference>
<dbReference type="Proteomes" id="UP001205919">
    <property type="component" value="Unassembled WGS sequence"/>
</dbReference>
<sequence length="54" mass="6316">MSYIPRNLQVMWLLFTLFCCIPAILAYCGKTICERNQKRRIAKKLAQRGIRIDG</sequence>
<accession>A0AAW5K4M7</accession>
<evidence type="ECO:0000313" key="1">
    <source>
        <dbReference type="EMBL" id="MCQ4814821.1"/>
    </source>
</evidence>
<proteinExistence type="predicted"/>
<organism evidence="1 2">
    <name type="scientific">Cloacibacillus evryensis</name>
    <dbReference type="NCBI Taxonomy" id="508460"/>
    <lineage>
        <taxon>Bacteria</taxon>
        <taxon>Thermotogati</taxon>
        <taxon>Synergistota</taxon>
        <taxon>Synergistia</taxon>
        <taxon>Synergistales</taxon>
        <taxon>Synergistaceae</taxon>
        <taxon>Cloacibacillus</taxon>
    </lineage>
</organism>
<name>A0AAW5K4M7_9BACT</name>
<dbReference type="RefSeq" id="WP_156938357.1">
    <property type="nucleotide sequence ID" value="NZ_DBEWVB010000074.1"/>
</dbReference>